<dbReference type="PANTHER" id="PTHR46847:SF1">
    <property type="entry name" value="D-ALLOSE-BINDING PERIPLASMIC PROTEIN-RELATED"/>
    <property type="match status" value="1"/>
</dbReference>
<feature type="signal peptide" evidence="4">
    <location>
        <begin position="1"/>
        <end position="21"/>
    </location>
</feature>
<dbReference type="eggNOG" id="COG1879">
    <property type="taxonomic scope" value="Bacteria"/>
</dbReference>
<dbReference type="GO" id="GO:0030246">
    <property type="term" value="F:carbohydrate binding"/>
    <property type="evidence" value="ECO:0007669"/>
    <property type="project" value="UniProtKB-ARBA"/>
</dbReference>
<evidence type="ECO:0000313" key="6">
    <source>
        <dbReference type="EMBL" id="ADK80301.1"/>
    </source>
</evidence>
<dbReference type="EMBL" id="CP002116">
    <property type="protein sequence ID" value="ADK80301.1"/>
    <property type="molecule type" value="Genomic_DNA"/>
</dbReference>
<protein>
    <submittedName>
        <fullName evidence="6">Periplasmic binding protein/LacI transcriptional regulator</fullName>
    </submittedName>
</protein>
<keyword evidence="7" id="KW-1185">Reference proteome</keyword>
<evidence type="ECO:0000256" key="4">
    <source>
        <dbReference type="SAM" id="SignalP"/>
    </source>
</evidence>
<feature type="chain" id="PRO_5003150658" evidence="4">
    <location>
        <begin position="22"/>
        <end position="324"/>
    </location>
</feature>
<dbReference type="Pfam" id="PF13407">
    <property type="entry name" value="Peripla_BP_4"/>
    <property type="match status" value="1"/>
</dbReference>
<keyword evidence="3 4" id="KW-0732">Signal</keyword>
<sequence length="324" mass="34437">MRKKTLFLVLMLCFGILIAGANGTQEAGSASDSDAITITVVYHDTGIEFGQVIKSGAMAAAKEFGANVNWVGPIGINVDEQVNFIENAITAGVDGLAISNVNAEALNPMIDKAMDAGIPVVTFNSEAPGSKRLAFYGQDLQQSGYVQGQILAEYMKGTGKVIITSGDASASWSQDREAGVRKALAEYPDIEIVQVVSTGWEEQQMYAAIENALLANPDLGGLATLGAPTTMAGGRALLRSGRFDKVMHVGHDFMPETLDNIKAGATKATLSQNPYMQGYLPVKNLYLYITTGVKLKSEDTGIVRCDASNVDTYLQKLEDGEPIG</sequence>
<dbReference type="HOGENOM" id="CLU_037628_3_3_12"/>
<evidence type="ECO:0000256" key="1">
    <source>
        <dbReference type="ARBA" id="ARBA00004196"/>
    </source>
</evidence>
<gene>
    <name evidence="6" type="ordered locus">Spirs_1172</name>
</gene>
<reference evidence="6 7" key="1">
    <citation type="journal article" date="2010" name="Stand. Genomic Sci.">
        <title>Complete genome sequence of Spirochaeta smaragdinae type strain (SEBR 4228).</title>
        <authorList>
            <person name="Mavromatis K."/>
            <person name="Yasawong M."/>
            <person name="Chertkov O."/>
            <person name="Lapidus A."/>
            <person name="Lucas S."/>
            <person name="Nolan M."/>
            <person name="Del Rio T.G."/>
            <person name="Tice H."/>
            <person name="Cheng J.F."/>
            <person name="Pitluck S."/>
            <person name="Liolios K."/>
            <person name="Ivanova N."/>
            <person name="Tapia R."/>
            <person name="Han C."/>
            <person name="Bruce D."/>
            <person name="Goodwin L."/>
            <person name="Pati A."/>
            <person name="Chen A."/>
            <person name="Palaniappan K."/>
            <person name="Land M."/>
            <person name="Hauser L."/>
            <person name="Chang Y.J."/>
            <person name="Jeffries C.D."/>
            <person name="Detter J.C."/>
            <person name="Rohde M."/>
            <person name="Brambilla E."/>
            <person name="Spring S."/>
            <person name="Goker M."/>
            <person name="Sikorski J."/>
            <person name="Woyke T."/>
            <person name="Bristow J."/>
            <person name="Eisen J.A."/>
            <person name="Markowitz V."/>
            <person name="Hugenholtz P."/>
            <person name="Klenk H.P."/>
            <person name="Kyrpides N.C."/>
        </authorList>
    </citation>
    <scope>NUCLEOTIDE SEQUENCE [LARGE SCALE GENOMIC DNA]</scope>
    <source>
        <strain evidence="7">DSM 11293 / JCM 15392 / SEBR 4228</strain>
    </source>
</reference>
<comment type="similarity">
    <text evidence="2">Belongs to the bacterial solute-binding protein 2 family.</text>
</comment>
<dbReference type="PANTHER" id="PTHR46847">
    <property type="entry name" value="D-ALLOSE-BINDING PERIPLASMIC PROTEIN-RELATED"/>
    <property type="match status" value="1"/>
</dbReference>
<evidence type="ECO:0000256" key="3">
    <source>
        <dbReference type="ARBA" id="ARBA00022729"/>
    </source>
</evidence>
<dbReference type="InterPro" id="IPR028082">
    <property type="entry name" value="Peripla_BP_I"/>
</dbReference>
<dbReference type="KEGG" id="ssm:Spirs_1172"/>
<dbReference type="CDD" id="cd01536">
    <property type="entry name" value="PBP1_ABC_sugar_binding-like"/>
    <property type="match status" value="1"/>
</dbReference>
<dbReference type="InterPro" id="IPR025997">
    <property type="entry name" value="SBP_2_dom"/>
</dbReference>
<organism evidence="6 7">
    <name type="scientific">Sediminispirochaeta smaragdinae (strain DSM 11293 / JCM 15392 / SEBR 4228)</name>
    <name type="common">Spirochaeta smaragdinae</name>
    <dbReference type="NCBI Taxonomy" id="573413"/>
    <lineage>
        <taxon>Bacteria</taxon>
        <taxon>Pseudomonadati</taxon>
        <taxon>Spirochaetota</taxon>
        <taxon>Spirochaetia</taxon>
        <taxon>Spirochaetales</taxon>
        <taxon>Spirochaetaceae</taxon>
        <taxon>Sediminispirochaeta</taxon>
    </lineage>
</organism>
<dbReference type="GO" id="GO:0030313">
    <property type="term" value="C:cell envelope"/>
    <property type="evidence" value="ECO:0007669"/>
    <property type="project" value="UniProtKB-SubCell"/>
</dbReference>
<evidence type="ECO:0000259" key="5">
    <source>
        <dbReference type="Pfam" id="PF13407"/>
    </source>
</evidence>
<dbReference type="STRING" id="573413.Spirs_1172"/>
<dbReference type="Gene3D" id="3.40.50.2300">
    <property type="match status" value="2"/>
</dbReference>
<dbReference type="SUPFAM" id="SSF53822">
    <property type="entry name" value="Periplasmic binding protein-like I"/>
    <property type="match status" value="1"/>
</dbReference>
<dbReference type="AlphaFoldDB" id="E1R152"/>
<evidence type="ECO:0000256" key="2">
    <source>
        <dbReference type="ARBA" id="ARBA00007639"/>
    </source>
</evidence>
<name>E1R152_SEDSS</name>
<proteinExistence type="inferred from homology"/>
<accession>E1R152</accession>
<dbReference type="Proteomes" id="UP000002318">
    <property type="component" value="Chromosome"/>
</dbReference>
<evidence type="ECO:0000313" key="7">
    <source>
        <dbReference type="Proteomes" id="UP000002318"/>
    </source>
</evidence>
<dbReference type="RefSeq" id="WP_013253765.1">
    <property type="nucleotide sequence ID" value="NC_014364.1"/>
</dbReference>
<feature type="domain" description="Periplasmic binding protein" evidence="5">
    <location>
        <begin position="38"/>
        <end position="289"/>
    </location>
</feature>
<comment type="subcellular location">
    <subcellularLocation>
        <location evidence="1">Cell envelope</location>
    </subcellularLocation>
</comment>